<dbReference type="Pfam" id="PF04560">
    <property type="entry name" value="RNA_pol_Rpb2_7"/>
    <property type="match status" value="1"/>
</dbReference>
<evidence type="ECO:0000256" key="1">
    <source>
        <dbReference type="ARBA" id="ARBA00004123"/>
    </source>
</evidence>
<keyword evidence="7" id="KW-0863">Zinc-finger</keyword>
<evidence type="ECO:0000259" key="19">
    <source>
        <dbReference type="Pfam" id="PF04567"/>
    </source>
</evidence>
<dbReference type="InterPro" id="IPR007647">
    <property type="entry name" value="RNA_pol_Rpb2_5"/>
</dbReference>
<dbReference type="Gene3D" id="3.90.1070.20">
    <property type="match status" value="1"/>
</dbReference>
<feature type="domain" description="RNA polymerase Rpb2" evidence="15">
    <location>
        <begin position="383"/>
        <end position="567"/>
    </location>
</feature>
<evidence type="ECO:0000259" key="16">
    <source>
        <dbReference type="Pfam" id="PF04563"/>
    </source>
</evidence>
<evidence type="ECO:0000313" key="20">
    <source>
        <dbReference type="EMBL" id="CAE4598146.1"/>
    </source>
</evidence>
<dbReference type="SUPFAM" id="SSF64484">
    <property type="entry name" value="beta and beta-prime subunits of DNA dependent RNA-polymerase"/>
    <property type="match status" value="1"/>
</dbReference>
<dbReference type="InterPro" id="IPR007644">
    <property type="entry name" value="RNA_pol_bsu_protrusion"/>
</dbReference>
<dbReference type="GO" id="GO:0005634">
    <property type="term" value="C:nucleus"/>
    <property type="evidence" value="ECO:0007669"/>
    <property type="project" value="UniProtKB-SubCell"/>
</dbReference>
<evidence type="ECO:0000259" key="18">
    <source>
        <dbReference type="Pfam" id="PF04566"/>
    </source>
</evidence>
<dbReference type="GO" id="GO:0003677">
    <property type="term" value="F:DNA binding"/>
    <property type="evidence" value="ECO:0007669"/>
    <property type="project" value="InterPro"/>
</dbReference>
<comment type="catalytic activity">
    <reaction evidence="12">
        <text>RNA(n) + a ribonucleoside 5'-triphosphate = RNA(n+1) + diphosphate</text>
        <dbReference type="Rhea" id="RHEA:21248"/>
        <dbReference type="Rhea" id="RHEA-COMP:14527"/>
        <dbReference type="Rhea" id="RHEA-COMP:17342"/>
        <dbReference type="ChEBI" id="CHEBI:33019"/>
        <dbReference type="ChEBI" id="CHEBI:61557"/>
        <dbReference type="ChEBI" id="CHEBI:140395"/>
        <dbReference type="EC" id="2.7.7.6"/>
    </reaction>
</comment>
<evidence type="ECO:0000256" key="2">
    <source>
        <dbReference type="ARBA" id="ARBA00006835"/>
    </source>
</evidence>
<dbReference type="Gene3D" id="3.90.1800.10">
    <property type="entry name" value="RNA polymerase alpha subunit dimerisation domain"/>
    <property type="match status" value="1"/>
</dbReference>
<keyword evidence="5 12" id="KW-0548">Nucleotidyltransferase</keyword>
<feature type="domain" description="RNA polymerase Rpb2" evidence="18">
    <location>
        <begin position="744"/>
        <end position="805"/>
    </location>
</feature>
<evidence type="ECO:0000256" key="10">
    <source>
        <dbReference type="ARBA" id="ARBA00023242"/>
    </source>
</evidence>
<dbReference type="InterPro" id="IPR007645">
    <property type="entry name" value="RNA_pol_Rpb2_3"/>
</dbReference>
<dbReference type="FunFam" id="2.40.270.10:FF:000011">
    <property type="entry name" value="DNA-directed RNA polymerase subunit beta"/>
    <property type="match status" value="1"/>
</dbReference>
<feature type="domain" description="RNA polymerase beta subunit protrusion" evidence="16">
    <location>
        <begin position="233"/>
        <end position="617"/>
    </location>
</feature>
<dbReference type="InterPro" id="IPR037033">
    <property type="entry name" value="DNA-dir_RNAP_su2_hyb_sf"/>
</dbReference>
<evidence type="ECO:0000256" key="11">
    <source>
        <dbReference type="RuleBase" id="RU000434"/>
    </source>
</evidence>
<dbReference type="FunFam" id="3.90.1070.20:FF:000002">
    <property type="entry name" value="DNA-directed RNA polymerase subunit beta"/>
    <property type="match status" value="1"/>
</dbReference>
<keyword evidence="3 12" id="KW-0240">DNA-directed RNA polymerase</keyword>
<evidence type="ECO:0000259" key="14">
    <source>
        <dbReference type="Pfam" id="PF04560"/>
    </source>
</evidence>
<protein>
    <recommendedName>
        <fullName evidence="12">DNA-directed RNA polymerase subunit beta</fullName>
        <ecNumber evidence="12">2.7.7.6</ecNumber>
    </recommendedName>
</protein>
<dbReference type="EMBL" id="HBNS01012547">
    <property type="protein sequence ID" value="CAE4598146.1"/>
    <property type="molecule type" value="Transcribed_RNA"/>
</dbReference>
<dbReference type="Pfam" id="PF00562">
    <property type="entry name" value="RNA_pol_Rpb2_6"/>
    <property type="match status" value="1"/>
</dbReference>
<dbReference type="InterPro" id="IPR007646">
    <property type="entry name" value="RNA_pol_Rpb2_4"/>
</dbReference>
<sequence length="1368" mass="152968">MAIRRSLAIIKYTAGHRNLQKYHNTSGRPIAHENMSKKYKKGIADANHDTALEYVVADKLIEKQRIALGEAAQQQGNGAHFGEKQSGPRTLDRVQREVVRGHVRGTLRGANLKVASKLEEDGDEDGARAEREEALRWEQWREEDLKRKNLHFPIEGFEHVLGQEEINEVDSVRDISEAAILGAARAAIDPLMGEADGGADSHEYGTERTPLDAPVGSLRDKWRLLPHFLKLRGLMTQHIDSYNHFVNTDMKLIVQAPSACEIRSEHDPRFYLRYTNCWVGEPSVEEDSYASTQATPFQCRLRDCTYSAPIYVDVRYTRGRQIVVKRKIMIGRLPIMLRSSKCLLTGKTHRQLARMKECPHDPGGYFVVKGVEKVILIHEQLSKNRVIIEEDAKKCISASITSSTHERKSKAYIYINKGKIFLKSNIFAEDVPIAIVIKAMGVESDLEIVQLVGSDPEIVDALAISLEEPNKLGLYTQLQCLRYIGGKIRSRVSGGPFAAKSWKKPQAPEDEARDVLANVVLSHVPVINFNFRPKCIYIGHIVLRVVMVHMGKCQLDDKDYYGNKRLELAGNFMSLLFEDLFKLFNANLKREADRVLRHTNRAQAFDVVKIIRPDTITNGMVHAISSGNWVLKRFRVDRAGVTQVLSRLSYISALGMMTRVNSQFEKTRKVSGPRSLQPSQWGMLCPADTPEGEACGLVKNLALLAHITTDEDTAPIERLCIDLGVEDVNMLTGNEINSMGAYLVFLNGLLLGAHTRPRQFVQDLRTMRRQGQAGEFVSVYLHEGQHAVHIATDGGRVCRPLIIVDEKTALPRLKQVHVEGLAVGAIDIKNLLRHGVVEYIDVNEENNCLIAVTERDLEVARKSGLDKRKMAYTHLEIDPSTILGVVAGLIPNPHHNQSPRNTYQSAMGKQAIGAIGMNQYSRMDGLIYTMVYPMKPMVKTRTLDLIHFDSLPAGQNACIAVMSYSGYDIEDAVVLNKASIDRGFGRCMILRKHQTSIRTYANRTMDRSCGPPDPSAFPDGENDKRYEKYKAIDKDGICMVGEQLDSGTIMVNKESPTDTSTNIGGAEFLAGNMAALSQVNYKYSGMSYKSAAKVPVFVDKVLISSNENEQFLIKVMTRQTRRPEVGDKFASRHGQKGVCGLIVPQPDMPFNEFGHPPDLIMNPHGFPSRMTVGKLIELLVGKAGVYEGRQAYASAFGEEFGSTDTPSSASEILIHNGLNYFGKDCFYSGANGEPLDAYIFSGPVFYQKLKHMVLDKMHARARGPRAVLTRQPTEGRSRDGGLRLGEMERDCLIAYGVSNLIMERLMHSSDAFSANVCLTCGLLQYQNWCQHCRSGEKVADIRLPYACKLLFQELQSMNVLPRLRLKDF</sequence>
<keyword evidence="6" id="KW-0479">Metal-binding</keyword>
<dbReference type="Pfam" id="PF04566">
    <property type="entry name" value="RNA_pol_Rpb2_4"/>
    <property type="match status" value="1"/>
</dbReference>
<dbReference type="GO" id="GO:0000428">
    <property type="term" value="C:DNA-directed RNA polymerase complex"/>
    <property type="evidence" value="ECO:0007669"/>
    <property type="project" value="UniProtKB-KW"/>
</dbReference>
<dbReference type="InterPro" id="IPR007121">
    <property type="entry name" value="RNA_pol_bsu_CS"/>
</dbReference>
<dbReference type="Gene3D" id="3.90.1110.10">
    <property type="entry name" value="RNA polymerase Rpb2, domain 2"/>
    <property type="match status" value="1"/>
</dbReference>
<dbReference type="CDD" id="cd00653">
    <property type="entry name" value="RNA_pol_B_RPB2"/>
    <property type="match status" value="1"/>
</dbReference>
<dbReference type="GO" id="GO:0008270">
    <property type="term" value="F:zinc ion binding"/>
    <property type="evidence" value="ECO:0007669"/>
    <property type="project" value="UniProtKB-KW"/>
</dbReference>
<evidence type="ECO:0000256" key="6">
    <source>
        <dbReference type="ARBA" id="ARBA00022723"/>
    </source>
</evidence>
<evidence type="ECO:0000259" key="17">
    <source>
        <dbReference type="Pfam" id="PF04565"/>
    </source>
</evidence>
<evidence type="ECO:0000256" key="4">
    <source>
        <dbReference type="ARBA" id="ARBA00022679"/>
    </source>
</evidence>
<dbReference type="InterPro" id="IPR007120">
    <property type="entry name" value="DNA-dir_RNAP_su2_dom"/>
</dbReference>
<keyword evidence="10" id="KW-0539">Nucleus</keyword>
<comment type="subcellular location">
    <subcellularLocation>
        <location evidence="1">Nucleus</location>
    </subcellularLocation>
</comment>
<dbReference type="InterPro" id="IPR037034">
    <property type="entry name" value="RNA_pol_Rpb2_2_sf"/>
</dbReference>
<evidence type="ECO:0000259" key="15">
    <source>
        <dbReference type="Pfam" id="PF04561"/>
    </source>
</evidence>
<dbReference type="InterPro" id="IPR015712">
    <property type="entry name" value="DNA-dir_RNA_pol_su2"/>
</dbReference>
<reference evidence="20" key="1">
    <citation type="submission" date="2021-01" db="EMBL/GenBank/DDBJ databases">
        <authorList>
            <person name="Corre E."/>
            <person name="Pelletier E."/>
            <person name="Niang G."/>
            <person name="Scheremetjew M."/>
            <person name="Finn R."/>
            <person name="Kale V."/>
            <person name="Holt S."/>
            <person name="Cochrane G."/>
            <person name="Meng A."/>
            <person name="Brown T."/>
            <person name="Cohen L."/>
        </authorList>
    </citation>
    <scope>NUCLEOTIDE SEQUENCE</scope>
    <source>
        <strain evidence="20">GSO104</strain>
    </source>
</reference>
<evidence type="ECO:0000256" key="8">
    <source>
        <dbReference type="ARBA" id="ARBA00022833"/>
    </source>
</evidence>
<dbReference type="Pfam" id="PF04567">
    <property type="entry name" value="RNA_pol_Rpb2_5"/>
    <property type="match status" value="1"/>
</dbReference>
<gene>
    <name evidence="20" type="ORF">DBRI00130_LOCUS10135</name>
</gene>
<dbReference type="Gene3D" id="2.40.270.10">
    <property type="entry name" value="DNA-directed RNA polymerase, subunit 2, domain 6"/>
    <property type="match status" value="1"/>
</dbReference>
<feature type="domain" description="RNA polymerase Rpb2" evidence="17">
    <location>
        <begin position="643"/>
        <end position="707"/>
    </location>
</feature>
<dbReference type="Pfam" id="PF04561">
    <property type="entry name" value="RNA_pol_Rpb2_2"/>
    <property type="match status" value="1"/>
</dbReference>
<dbReference type="PANTHER" id="PTHR20856">
    <property type="entry name" value="DNA-DIRECTED RNA POLYMERASE I SUBUNIT 2"/>
    <property type="match status" value="1"/>
</dbReference>
<comment type="similarity">
    <text evidence="2 11">Belongs to the RNA polymerase beta chain family.</text>
</comment>
<evidence type="ECO:0000256" key="9">
    <source>
        <dbReference type="ARBA" id="ARBA00023163"/>
    </source>
</evidence>
<dbReference type="FunFam" id="3.90.1110.10:FF:000006">
    <property type="entry name" value="DNA-directed RNA polymerase subunit beta"/>
    <property type="match status" value="1"/>
</dbReference>
<dbReference type="InterPro" id="IPR014724">
    <property type="entry name" value="RNA_pol_RPB2_OB-fold"/>
</dbReference>
<dbReference type="GO" id="GO:0032549">
    <property type="term" value="F:ribonucleoside binding"/>
    <property type="evidence" value="ECO:0007669"/>
    <property type="project" value="InterPro"/>
</dbReference>
<keyword evidence="9 12" id="KW-0804">Transcription</keyword>
<evidence type="ECO:0000256" key="3">
    <source>
        <dbReference type="ARBA" id="ARBA00022478"/>
    </source>
</evidence>
<comment type="function">
    <text evidence="12">DNA-dependent RNA polymerase catalyzes the transcription of DNA into RNA using the four ribonucleoside triphosphates as substrates.</text>
</comment>
<feature type="domain" description="RNA polymerase Rpb2" evidence="19">
    <location>
        <begin position="830"/>
        <end position="879"/>
    </location>
</feature>
<accession>A0A7S4QYU8</accession>
<name>A0A7S4QYU8_9STRA</name>
<evidence type="ECO:0000256" key="12">
    <source>
        <dbReference type="RuleBase" id="RU363031"/>
    </source>
</evidence>
<dbReference type="FunFam" id="3.90.1100.10:FF:000014">
    <property type="entry name" value="DNA-directed RNA polymerase subunit beta"/>
    <property type="match status" value="1"/>
</dbReference>
<dbReference type="GO" id="GO:0006383">
    <property type="term" value="P:transcription by RNA polymerase III"/>
    <property type="evidence" value="ECO:0007669"/>
    <property type="project" value="UniProtKB-ARBA"/>
</dbReference>
<dbReference type="EC" id="2.7.7.6" evidence="12"/>
<dbReference type="Pfam" id="PF04565">
    <property type="entry name" value="RNA_pol_Rpb2_3"/>
    <property type="match status" value="1"/>
</dbReference>
<proteinExistence type="inferred from homology"/>
<dbReference type="Gene3D" id="2.40.50.150">
    <property type="match status" value="1"/>
</dbReference>
<evidence type="ECO:0000259" key="13">
    <source>
        <dbReference type="Pfam" id="PF00562"/>
    </source>
</evidence>
<dbReference type="GO" id="GO:0003899">
    <property type="term" value="F:DNA-directed RNA polymerase activity"/>
    <property type="evidence" value="ECO:0007669"/>
    <property type="project" value="UniProtKB-EC"/>
</dbReference>
<feature type="domain" description="DNA-directed RNA polymerase subunit 2 hybrid-binding" evidence="13">
    <location>
        <begin position="886"/>
        <end position="1278"/>
    </location>
</feature>
<dbReference type="FunFam" id="3.90.1800.10:FF:000003">
    <property type="entry name" value="DNA-directed RNA polymerase subunit beta"/>
    <property type="match status" value="1"/>
</dbReference>
<dbReference type="PROSITE" id="PS01166">
    <property type="entry name" value="RNA_POL_BETA"/>
    <property type="match status" value="1"/>
</dbReference>
<evidence type="ECO:0000256" key="5">
    <source>
        <dbReference type="ARBA" id="ARBA00022695"/>
    </source>
</evidence>
<feature type="domain" description="RNA polymerase Rpb2" evidence="14">
    <location>
        <begin position="1280"/>
        <end position="1364"/>
    </location>
</feature>
<organism evidence="20">
    <name type="scientific">Ditylum brightwellii</name>
    <dbReference type="NCBI Taxonomy" id="49249"/>
    <lineage>
        <taxon>Eukaryota</taxon>
        <taxon>Sar</taxon>
        <taxon>Stramenopiles</taxon>
        <taxon>Ochrophyta</taxon>
        <taxon>Bacillariophyta</taxon>
        <taxon>Mediophyceae</taxon>
        <taxon>Lithodesmiophycidae</taxon>
        <taxon>Lithodesmiales</taxon>
        <taxon>Lithodesmiaceae</taxon>
        <taxon>Ditylum</taxon>
    </lineage>
</organism>
<dbReference type="FunFam" id="2.40.270.10:FF:000006">
    <property type="entry name" value="DNA-directed RNA polymerase subunit beta"/>
    <property type="match status" value="1"/>
</dbReference>
<dbReference type="Pfam" id="PF04563">
    <property type="entry name" value="RNA_pol_Rpb2_1"/>
    <property type="match status" value="1"/>
</dbReference>
<keyword evidence="4 12" id="KW-0808">Transferase</keyword>
<dbReference type="FunFam" id="3.90.1100.10:FF:000042">
    <property type="entry name" value="DNA-directed RNA polymerase subunit beta"/>
    <property type="match status" value="1"/>
</dbReference>
<evidence type="ECO:0000256" key="7">
    <source>
        <dbReference type="ARBA" id="ARBA00022771"/>
    </source>
</evidence>
<dbReference type="InterPro" id="IPR007642">
    <property type="entry name" value="RNA_pol_Rpb2_2"/>
</dbReference>
<keyword evidence="8" id="KW-0862">Zinc</keyword>
<dbReference type="Gene3D" id="3.90.1100.10">
    <property type="match status" value="1"/>
</dbReference>
<dbReference type="InterPro" id="IPR007641">
    <property type="entry name" value="RNA_pol_Rpb2_7"/>
</dbReference>